<dbReference type="Proteomes" id="UP000031876">
    <property type="component" value="Chromosome"/>
</dbReference>
<gene>
    <name evidence="3" type="ORF">BF38_4699</name>
    <name evidence="5" type="ORF">BM74_22505</name>
    <name evidence="4" type="ORF">FOC89_04225</name>
</gene>
<evidence type="ECO:0000313" key="3">
    <source>
        <dbReference type="EMBL" id="AJG77930.1"/>
    </source>
</evidence>
<dbReference type="EMBL" id="LDER01000276">
    <property type="protein sequence ID" value="RVU62086.1"/>
    <property type="molecule type" value="Genomic_DNA"/>
</dbReference>
<sequence>MLYLNQKPEYSKYDIGDYTYSKVGPTIFSWNDETKLKIGKFCSLGEEVVFLLGGEHRADWITTYPFNALFGEGAHITGHPSSKGDIVVGNDVWIGYQSCILSGVTIGNGAIIGARSVITKDVPPYAIVAGNPAKFVRYRFPQETIDKLESLAWWDWDISVIKGAIPLLLSNKIDEFFTSPEKEST</sequence>
<dbReference type="InterPro" id="IPR018357">
    <property type="entry name" value="Hexapep_transf_CS"/>
</dbReference>
<dbReference type="AlphaFoldDB" id="A0A0B5NNG8"/>
<evidence type="ECO:0000256" key="1">
    <source>
        <dbReference type="ARBA" id="ARBA00022679"/>
    </source>
</evidence>
<dbReference type="OMA" id="VWCATIG"/>
<dbReference type="KEGG" id="btw:BF38_4699"/>
<reference evidence="5 7" key="2">
    <citation type="submission" date="2018-01" db="EMBL/GenBank/DDBJ databases">
        <title>Complete genome sequence of G25-42.</title>
        <authorList>
            <person name="Zheng Z."/>
            <person name="Sun M."/>
        </authorList>
    </citation>
    <scope>NUCLEOTIDE SEQUENCE [LARGE SCALE GENOMIC DNA]</scope>
    <source>
        <strain evidence="5 7">G25-42</strain>
    </source>
</reference>
<protein>
    <submittedName>
        <fullName evidence="5">Antibiotic acetyltransferase</fullName>
    </submittedName>
    <submittedName>
        <fullName evidence="3">Bacterial transferase hexapeptide family protein</fullName>
    </submittedName>
    <submittedName>
        <fullName evidence="4">CatB-related O-acetyltransferase</fullName>
    </submittedName>
</protein>
<reference evidence="4 8" key="3">
    <citation type="submission" date="2020-05" db="EMBL/GenBank/DDBJ databases">
        <title>FDA dAtabase for Regulatory Grade micrObial Sequences (FDA-ARGOS): Supporting development and validation of Infectious Disease Dx tests.</title>
        <authorList>
            <person name="Nelson B."/>
            <person name="Plummer A."/>
            <person name="Tallon L."/>
            <person name="Sadzewicz L."/>
            <person name="Zhao X."/>
            <person name="Vavikolanu K."/>
            <person name="Mehta A."/>
            <person name="Aluvathingal J."/>
            <person name="Nadendla S."/>
            <person name="Myers T."/>
            <person name="Yan Y."/>
            <person name="Sichtig H."/>
        </authorList>
    </citation>
    <scope>NUCLEOTIDE SEQUENCE [LARGE SCALE GENOMIC DNA]</scope>
    <source>
        <strain evidence="4 8">FDAARGOS_795</strain>
    </source>
</reference>
<dbReference type="Gene3D" id="2.160.10.10">
    <property type="entry name" value="Hexapeptide repeat proteins"/>
    <property type="match status" value="1"/>
</dbReference>
<dbReference type="PANTHER" id="PTHR43300:SF11">
    <property type="entry name" value="ACETYLTRANSFERASE RV3034C-RELATED"/>
    <property type="match status" value="1"/>
</dbReference>
<name>A0A0B5NNG8_BACTU</name>
<evidence type="ECO:0000256" key="2">
    <source>
        <dbReference type="ARBA" id="ARBA00022737"/>
    </source>
</evidence>
<dbReference type="PROSITE" id="PS00101">
    <property type="entry name" value="HEXAPEP_TRANSFERASES"/>
    <property type="match status" value="1"/>
</dbReference>
<dbReference type="Pfam" id="PF00132">
    <property type="entry name" value="Hexapep"/>
    <property type="match status" value="1"/>
</dbReference>
<dbReference type="SUPFAM" id="SSF51161">
    <property type="entry name" value="Trimeric LpxA-like enzymes"/>
    <property type="match status" value="1"/>
</dbReference>
<evidence type="ECO:0000313" key="4">
    <source>
        <dbReference type="EMBL" id="QKH23230.1"/>
    </source>
</evidence>
<accession>A0A0B5NNG8</accession>
<evidence type="ECO:0000313" key="6">
    <source>
        <dbReference type="Proteomes" id="UP000031876"/>
    </source>
</evidence>
<dbReference type="InterPro" id="IPR011004">
    <property type="entry name" value="Trimer_LpxA-like_sf"/>
</dbReference>
<dbReference type="InterPro" id="IPR001451">
    <property type="entry name" value="Hexapep"/>
</dbReference>
<evidence type="ECO:0000313" key="7">
    <source>
        <dbReference type="Proteomes" id="UP000286687"/>
    </source>
</evidence>
<dbReference type="GO" id="GO:0016740">
    <property type="term" value="F:transferase activity"/>
    <property type="evidence" value="ECO:0007669"/>
    <property type="project" value="UniProtKB-KW"/>
</dbReference>
<keyword evidence="1 5" id="KW-0808">Transferase</keyword>
<reference evidence="3 6" key="1">
    <citation type="journal article" date="2015" name="Genome Announc.">
        <title>Complete genome sequences for 35 biothreat assay-relevant bacillus species.</title>
        <authorList>
            <person name="Johnson S.L."/>
            <person name="Daligault H.E."/>
            <person name="Davenport K.W."/>
            <person name="Jaissle J."/>
            <person name="Frey K.G."/>
            <person name="Ladner J.T."/>
            <person name="Broomall S.M."/>
            <person name="Bishop-Lilly K.A."/>
            <person name="Bruce D.C."/>
            <person name="Gibbons H.S."/>
            <person name="Coyne S.R."/>
            <person name="Lo C.C."/>
            <person name="Meincke L."/>
            <person name="Munk A.C."/>
            <person name="Koroleva G.I."/>
            <person name="Rosenzweig C.N."/>
            <person name="Palacios G.F."/>
            <person name="Redden C.L."/>
            <person name="Minogue T.D."/>
            <person name="Chain P.S."/>
        </authorList>
    </citation>
    <scope>NUCLEOTIDE SEQUENCE [LARGE SCALE GENOMIC DNA]</scope>
    <source>
        <strain evidence="3 6">HD1011</strain>
    </source>
</reference>
<evidence type="ECO:0000313" key="8">
    <source>
        <dbReference type="Proteomes" id="UP000501107"/>
    </source>
</evidence>
<dbReference type="EMBL" id="CP009335">
    <property type="protein sequence ID" value="AJG77930.1"/>
    <property type="molecule type" value="Genomic_DNA"/>
</dbReference>
<dbReference type="FunFam" id="2.160.10.10:FF:000036">
    <property type="entry name" value="Acetyltransferase, CYSE/LACA/LPXA/NODL"/>
    <property type="match status" value="1"/>
</dbReference>
<dbReference type="PANTHER" id="PTHR43300">
    <property type="entry name" value="ACETYLTRANSFERASE"/>
    <property type="match status" value="1"/>
</dbReference>
<dbReference type="RefSeq" id="WP_000966324.1">
    <property type="nucleotide sequence ID" value="NZ_CP009335.1"/>
</dbReference>
<dbReference type="Proteomes" id="UP000286687">
    <property type="component" value="Unassembled WGS sequence"/>
</dbReference>
<dbReference type="Proteomes" id="UP000501107">
    <property type="component" value="Chromosome"/>
</dbReference>
<dbReference type="EMBL" id="CP053980">
    <property type="protein sequence ID" value="QKH23230.1"/>
    <property type="molecule type" value="Genomic_DNA"/>
</dbReference>
<dbReference type="CDD" id="cd03349">
    <property type="entry name" value="LbH_XAT"/>
    <property type="match status" value="1"/>
</dbReference>
<dbReference type="InterPro" id="IPR050179">
    <property type="entry name" value="Trans_hexapeptide_repeat"/>
</dbReference>
<proteinExistence type="predicted"/>
<evidence type="ECO:0000313" key="5">
    <source>
        <dbReference type="EMBL" id="RVU62086.1"/>
    </source>
</evidence>
<keyword evidence="2" id="KW-0677">Repeat</keyword>
<organism evidence="5 7">
    <name type="scientific">Bacillus thuringiensis</name>
    <dbReference type="NCBI Taxonomy" id="1428"/>
    <lineage>
        <taxon>Bacteria</taxon>
        <taxon>Bacillati</taxon>
        <taxon>Bacillota</taxon>
        <taxon>Bacilli</taxon>
        <taxon>Bacillales</taxon>
        <taxon>Bacillaceae</taxon>
        <taxon>Bacillus</taxon>
        <taxon>Bacillus cereus group</taxon>
    </lineage>
</organism>